<evidence type="ECO:0000256" key="8">
    <source>
        <dbReference type="ARBA" id="ARBA00022573"/>
    </source>
</evidence>
<evidence type="ECO:0000256" key="9">
    <source>
        <dbReference type="ARBA" id="ARBA00022679"/>
    </source>
</evidence>
<evidence type="ECO:0000313" key="21">
    <source>
        <dbReference type="Proteomes" id="UP000727907"/>
    </source>
</evidence>
<evidence type="ECO:0000256" key="1">
    <source>
        <dbReference type="ARBA" id="ARBA00001946"/>
    </source>
</evidence>
<evidence type="ECO:0000256" key="13">
    <source>
        <dbReference type="ARBA" id="ARBA00023136"/>
    </source>
</evidence>
<evidence type="ECO:0000256" key="17">
    <source>
        <dbReference type="ARBA" id="ARBA00048623"/>
    </source>
</evidence>
<comment type="caution">
    <text evidence="20">The sequence shown here is derived from an EMBL/GenBank/DDBJ whole genome shotgun (WGS) entry which is preliminary data.</text>
</comment>
<evidence type="ECO:0000256" key="15">
    <source>
        <dbReference type="ARBA" id="ARBA00032605"/>
    </source>
</evidence>
<evidence type="ECO:0000256" key="12">
    <source>
        <dbReference type="ARBA" id="ARBA00022989"/>
    </source>
</evidence>
<dbReference type="HAMAP" id="MF_00719">
    <property type="entry name" value="CobS"/>
    <property type="match status" value="1"/>
</dbReference>
<dbReference type="RefSeq" id="WP_216957278.1">
    <property type="nucleotide sequence ID" value="NZ_JAHOPB010000001.1"/>
</dbReference>
<dbReference type="Pfam" id="PF02654">
    <property type="entry name" value="CobS"/>
    <property type="match status" value="1"/>
</dbReference>
<feature type="transmembrane region" description="Helical" evidence="19">
    <location>
        <begin position="57"/>
        <end position="76"/>
    </location>
</feature>
<feature type="transmembrane region" description="Helical" evidence="19">
    <location>
        <begin position="133"/>
        <end position="152"/>
    </location>
</feature>
<protein>
    <recommendedName>
        <fullName evidence="6 19">Adenosylcobinamide-GDP ribazoletransferase</fullName>
        <ecNumber evidence="5 19">2.7.8.26</ecNumber>
    </recommendedName>
    <alternativeName>
        <fullName evidence="16 19">Cobalamin synthase</fullName>
    </alternativeName>
    <alternativeName>
        <fullName evidence="15 19">Cobalamin-5'-phosphate synthase</fullName>
    </alternativeName>
</protein>
<keyword evidence="12 19" id="KW-1133">Transmembrane helix</keyword>
<evidence type="ECO:0000256" key="19">
    <source>
        <dbReference type="HAMAP-Rule" id="MF_00719"/>
    </source>
</evidence>
<evidence type="ECO:0000256" key="4">
    <source>
        <dbReference type="ARBA" id="ARBA00010561"/>
    </source>
</evidence>
<dbReference type="NCBIfam" id="TIGR00317">
    <property type="entry name" value="cobS"/>
    <property type="match status" value="1"/>
</dbReference>
<dbReference type="GO" id="GO:0051073">
    <property type="term" value="F:adenosylcobinamide-GDP ribazoletransferase activity"/>
    <property type="evidence" value="ECO:0007669"/>
    <property type="project" value="UniProtKB-EC"/>
</dbReference>
<organism evidence="20 21">
    <name type="scientific">Reyranella humidisoli</name>
    <dbReference type="NCBI Taxonomy" id="2849149"/>
    <lineage>
        <taxon>Bacteria</taxon>
        <taxon>Pseudomonadati</taxon>
        <taxon>Pseudomonadota</taxon>
        <taxon>Alphaproteobacteria</taxon>
        <taxon>Hyphomicrobiales</taxon>
        <taxon>Reyranellaceae</taxon>
        <taxon>Reyranella</taxon>
    </lineage>
</organism>
<evidence type="ECO:0000256" key="11">
    <source>
        <dbReference type="ARBA" id="ARBA00022842"/>
    </source>
</evidence>
<dbReference type="Proteomes" id="UP000727907">
    <property type="component" value="Unassembled WGS sequence"/>
</dbReference>
<sequence length="275" mass="28573">MTSPNEPSSPSFESGGANRPTSFDEWLQAFKEQMTFFTGLKLDVGLPRWPLADVLPVLPFVGAAIGLASGLVFAIVRGIAGPGWLAAVLAVGAAVILTRALHEDGLADTADGLGPHALEPARRLEIMRDSRNGTFGVLALALGVLIKVACLAQFGAATGLVVLISAHALSRSVLAYPLLAFSPVHDNGLGSKAGKPTDNDVWLTIAIGAGLAFLLMLGKGLFVAILAPLAVMASAWFATHWIAKRLGGYTGDTLGAVQQKAEIVFLVVAALFIGR</sequence>
<evidence type="ECO:0000256" key="6">
    <source>
        <dbReference type="ARBA" id="ARBA00015850"/>
    </source>
</evidence>
<keyword evidence="21" id="KW-1185">Reference proteome</keyword>
<feature type="transmembrane region" description="Helical" evidence="19">
    <location>
        <begin position="255"/>
        <end position="274"/>
    </location>
</feature>
<comment type="catalytic activity">
    <reaction evidence="17 19">
        <text>alpha-ribazole + adenosylcob(III)inamide-GDP = adenosylcob(III)alamin + GMP + H(+)</text>
        <dbReference type="Rhea" id="RHEA:16049"/>
        <dbReference type="ChEBI" id="CHEBI:10329"/>
        <dbReference type="ChEBI" id="CHEBI:15378"/>
        <dbReference type="ChEBI" id="CHEBI:18408"/>
        <dbReference type="ChEBI" id="CHEBI:58115"/>
        <dbReference type="ChEBI" id="CHEBI:60487"/>
        <dbReference type="EC" id="2.7.8.26"/>
    </reaction>
</comment>
<evidence type="ECO:0000256" key="7">
    <source>
        <dbReference type="ARBA" id="ARBA00022475"/>
    </source>
</evidence>
<evidence type="ECO:0000256" key="14">
    <source>
        <dbReference type="ARBA" id="ARBA00025228"/>
    </source>
</evidence>
<name>A0ABS6IEX1_9HYPH</name>
<feature type="transmembrane region" description="Helical" evidence="19">
    <location>
        <begin position="201"/>
        <end position="218"/>
    </location>
</feature>
<evidence type="ECO:0000313" key="20">
    <source>
        <dbReference type="EMBL" id="MBU8873010.1"/>
    </source>
</evidence>
<feature type="transmembrane region" description="Helical" evidence="19">
    <location>
        <begin position="159"/>
        <end position="181"/>
    </location>
</feature>
<comment type="function">
    <text evidence="14 19">Joins adenosylcobinamide-GDP and alpha-ribazole to generate adenosylcobalamin (Ado-cobalamin). Also synthesizes adenosylcobalamin 5'-phosphate from adenosylcobinamide-GDP and alpha-ribazole 5'-phosphate.</text>
</comment>
<reference evidence="20 21" key="1">
    <citation type="submission" date="2021-06" db="EMBL/GenBank/DDBJ databases">
        <authorList>
            <person name="Lee D.H."/>
        </authorList>
    </citation>
    <scope>NUCLEOTIDE SEQUENCE [LARGE SCALE GENOMIC DNA]</scope>
    <source>
        <strain evidence="20 21">MMS21-HV4-11</strain>
    </source>
</reference>
<comment type="catalytic activity">
    <reaction evidence="18 19">
        <text>alpha-ribazole 5'-phosphate + adenosylcob(III)inamide-GDP = adenosylcob(III)alamin 5'-phosphate + GMP + H(+)</text>
        <dbReference type="Rhea" id="RHEA:23560"/>
        <dbReference type="ChEBI" id="CHEBI:15378"/>
        <dbReference type="ChEBI" id="CHEBI:57918"/>
        <dbReference type="ChEBI" id="CHEBI:58115"/>
        <dbReference type="ChEBI" id="CHEBI:60487"/>
        <dbReference type="ChEBI" id="CHEBI:60493"/>
        <dbReference type="EC" id="2.7.8.26"/>
    </reaction>
</comment>
<keyword evidence="8 19" id="KW-0169">Cobalamin biosynthesis</keyword>
<dbReference type="EMBL" id="JAHOPB010000001">
    <property type="protein sequence ID" value="MBU8873010.1"/>
    <property type="molecule type" value="Genomic_DNA"/>
</dbReference>
<comment type="pathway">
    <text evidence="3 19">Cofactor biosynthesis; adenosylcobalamin biosynthesis; adenosylcobalamin from cob(II)yrinate a,c-diamide: step 7/7.</text>
</comment>
<evidence type="ECO:0000256" key="3">
    <source>
        <dbReference type="ARBA" id="ARBA00004663"/>
    </source>
</evidence>
<comment type="subcellular location">
    <subcellularLocation>
        <location evidence="2 19">Cell membrane</location>
        <topology evidence="2 19">Multi-pass membrane protein</topology>
    </subcellularLocation>
</comment>
<dbReference type="PANTHER" id="PTHR34148">
    <property type="entry name" value="ADENOSYLCOBINAMIDE-GDP RIBAZOLETRANSFERASE"/>
    <property type="match status" value="1"/>
</dbReference>
<keyword evidence="7 19" id="KW-1003">Cell membrane</keyword>
<keyword evidence="11 19" id="KW-0460">Magnesium</keyword>
<comment type="similarity">
    <text evidence="4 19">Belongs to the CobS family.</text>
</comment>
<evidence type="ECO:0000256" key="16">
    <source>
        <dbReference type="ARBA" id="ARBA00032853"/>
    </source>
</evidence>
<feature type="transmembrane region" description="Helical" evidence="19">
    <location>
        <begin position="225"/>
        <end position="243"/>
    </location>
</feature>
<dbReference type="PANTHER" id="PTHR34148:SF1">
    <property type="entry name" value="ADENOSYLCOBINAMIDE-GDP RIBAZOLETRANSFERASE"/>
    <property type="match status" value="1"/>
</dbReference>
<accession>A0ABS6IEX1</accession>
<dbReference type="InterPro" id="IPR003805">
    <property type="entry name" value="CobS"/>
</dbReference>
<keyword evidence="10 19" id="KW-0812">Transmembrane</keyword>
<evidence type="ECO:0000256" key="18">
    <source>
        <dbReference type="ARBA" id="ARBA00049504"/>
    </source>
</evidence>
<evidence type="ECO:0000256" key="10">
    <source>
        <dbReference type="ARBA" id="ARBA00022692"/>
    </source>
</evidence>
<gene>
    <name evidence="19 20" type="primary">cobS</name>
    <name evidence="20" type="ORF">KQ910_04515</name>
</gene>
<proteinExistence type="inferred from homology"/>
<comment type="cofactor">
    <cofactor evidence="1 19">
        <name>Mg(2+)</name>
        <dbReference type="ChEBI" id="CHEBI:18420"/>
    </cofactor>
</comment>
<feature type="transmembrane region" description="Helical" evidence="19">
    <location>
        <begin position="83"/>
        <end position="101"/>
    </location>
</feature>
<evidence type="ECO:0000256" key="5">
    <source>
        <dbReference type="ARBA" id="ARBA00013200"/>
    </source>
</evidence>
<keyword evidence="9 19" id="KW-0808">Transferase</keyword>
<dbReference type="EC" id="2.7.8.26" evidence="5 19"/>
<evidence type="ECO:0000256" key="2">
    <source>
        <dbReference type="ARBA" id="ARBA00004651"/>
    </source>
</evidence>
<keyword evidence="13 19" id="KW-0472">Membrane</keyword>